<dbReference type="AlphaFoldDB" id="A0A6J2XVK2"/>
<evidence type="ECO:0000313" key="4">
    <source>
        <dbReference type="Proteomes" id="UP000504635"/>
    </source>
</evidence>
<dbReference type="KEGG" id="soy:115881647"/>
<dbReference type="SMART" id="SM00164">
    <property type="entry name" value="TBC"/>
    <property type="match status" value="1"/>
</dbReference>
<dbReference type="Gene3D" id="1.10.472.80">
    <property type="entry name" value="Ypt/Rab-GAP domain of gyp1p, domain 3"/>
    <property type="match status" value="1"/>
</dbReference>
<dbReference type="Proteomes" id="UP000504635">
    <property type="component" value="Unplaced"/>
</dbReference>
<organism evidence="4 5">
    <name type="scientific">Sitophilus oryzae</name>
    <name type="common">Rice weevil</name>
    <name type="synonym">Curculio oryzae</name>
    <dbReference type="NCBI Taxonomy" id="7048"/>
    <lineage>
        <taxon>Eukaryota</taxon>
        <taxon>Metazoa</taxon>
        <taxon>Ecdysozoa</taxon>
        <taxon>Arthropoda</taxon>
        <taxon>Hexapoda</taxon>
        <taxon>Insecta</taxon>
        <taxon>Pterygota</taxon>
        <taxon>Neoptera</taxon>
        <taxon>Endopterygota</taxon>
        <taxon>Coleoptera</taxon>
        <taxon>Polyphaga</taxon>
        <taxon>Cucujiformia</taxon>
        <taxon>Curculionidae</taxon>
        <taxon>Dryophthorinae</taxon>
        <taxon>Sitophilus</taxon>
    </lineage>
</organism>
<keyword evidence="1" id="KW-0343">GTPase activation</keyword>
<gene>
    <name evidence="5" type="primary">LOC115881647</name>
</gene>
<dbReference type="GO" id="GO:0005789">
    <property type="term" value="C:endoplasmic reticulum membrane"/>
    <property type="evidence" value="ECO:0007669"/>
    <property type="project" value="TreeGrafter"/>
</dbReference>
<dbReference type="PANTHER" id="PTHR20913">
    <property type="entry name" value="TBC1 DOMAIN FAMILY MEMBER 20/GTPASE"/>
    <property type="match status" value="1"/>
</dbReference>
<dbReference type="GO" id="GO:0006888">
    <property type="term" value="P:endoplasmic reticulum to Golgi vesicle-mediated transport"/>
    <property type="evidence" value="ECO:0007669"/>
    <property type="project" value="TreeGrafter"/>
</dbReference>
<evidence type="ECO:0000256" key="2">
    <source>
        <dbReference type="SAM" id="Phobius"/>
    </source>
</evidence>
<dbReference type="Gene3D" id="1.10.8.1310">
    <property type="match status" value="1"/>
</dbReference>
<keyword evidence="2" id="KW-0812">Transmembrane</keyword>
<feature type="transmembrane region" description="Helical" evidence="2">
    <location>
        <begin position="262"/>
        <end position="284"/>
    </location>
</feature>
<reference evidence="5" key="1">
    <citation type="submission" date="2025-08" db="UniProtKB">
        <authorList>
            <consortium name="RefSeq"/>
        </authorList>
    </citation>
    <scope>IDENTIFICATION</scope>
    <source>
        <tissue evidence="5">Gonads</tissue>
    </source>
</reference>
<dbReference type="FunFam" id="1.10.8.1310:FF:000001">
    <property type="entry name" value="TBC1 domain family, member 20"/>
    <property type="match status" value="1"/>
</dbReference>
<dbReference type="InParanoid" id="A0A6J2XVK2"/>
<keyword evidence="2" id="KW-1133">Transmembrane helix</keyword>
<feature type="domain" description="Rab-GAP TBC" evidence="3">
    <location>
        <begin position="84"/>
        <end position="270"/>
    </location>
</feature>
<dbReference type="InterPro" id="IPR000195">
    <property type="entry name" value="Rab-GAP-TBC_dom"/>
</dbReference>
<evidence type="ECO:0000259" key="3">
    <source>
        <dbReference type="PROSITE" id="PS50086"/>
    </source>
</evidence>
<evidence type="ECO:0000256" key="1">
    <source>
        <dbReference type="ARBA" id="ARBA00022468"/>
    </source>
</evidence>
<keyword evidence="4" id="KW-1185">Reference proteome</keyword>
<accession>A0A6J2XVK2</accession>
<dbReference type="PANTHER" id="PTHR20913:SF7">
    <property type="entry name" value="RE60063P"/>
    <property type="match status" value="1"/>
</dbReference>
<feature type="transmembrane region" description="Helical" evidence="2">
    <location>
        <begin position="230"/>
        <end position="250"/>
    </location>
</feature>
<dbReference type="InterPro" id="IPR035969">
    <property type="entry name" value="Rab-GAP_TBC_sf"/>
</dbReference>
<dbReference type="Pfam" id="PF00566">
    <property type="entry name" value="RabGAP-TBC"/>
    <property type="match status" value="1"/>
</dbReference>
<dbReference type="SUPFAM" id="SSF47923">
    <property type="entry name" value="Ypt/Rab-GAP domain of gyp1p"/>
    <property type="match status" value="2"/>
</dbReference>
<dbReference type="RefSeq" id="XP_030755076.1">
    <property type="nucleotide sequence ID" value="XM_030899216.1"/>
</dbReference>
<dbReference type="GO" id="GO:0005096">
    <property type="term" value="F:GTPase activator activity"/>
    <property type="evidence" value="ECO:0007669"/>
    <property type="project" value="UniProtKB-KW"/>
</dbReference>
<proteinExistence type="predicted"/>
<name>A0A6J2XVK2_SITOR</name>
<dbReference type="FunCoup" id="A0A6J2XVK2">
    <property type="interactions" value="1700"/>
</dbReference>
<evidence type="ECO:0000313" key="5">
    <source>
        <dbReference type="RefSeq" id="XP_030755076.1"/>
    </source>
</evidence>
<dbReference type="InterPro" id="IPR045913">
    <property type="entry name" value="TBC20/Gyp8-like"/>
</dbReference>
<sequence>MENFDSEISSLDEETYLVNSNSDRLSENSFEDEALIDTRSELKFEREVESDEEKKKRKDIEEALISKYTTLKTWKDLAISKFGLVGDDLRYQVWPLLLEVDPSTNEKIPSLEELSDHPEYQQVILDVNRSLKRFPPGIPYEQRVALQDQLTVLILRVIMKYPHLRYYQGYHDVAITFLLVVGEAVAFRIMEKLSTENLRECMEPTMEKTDYRLNYIYALLHNVDRDLHNFMDSASVGTMFALPWFLTWFGHSLNQYKDVVRLYDYFLAAPPLMPLYVATALVIYRRNEVFAEGCDMASIHCLLSQIPNNLDFEKILVNASKYYRDYPPEKLEKMVKKRVNREMAERKRNEQMMRKRLRGQQSLWIRFNNNMPAWCVFNRRSKFGLVFAAATVIIGYLYYYKYGANGPLQFFRLNDSKKQVSGR</sequence>
<feature type="transmembrane region" description="Helical" evidence="2">
    <location>
        <begin position="383"/>
        <end position="400"/>
    </location>
</feature>
<dbReference type="GeneID" id="115881647"/>
<dbReference type="OrthoDB" id="206700at2759"/>
<keyword evidence="2" id="KW-0472">Membrane</keyword>
<protein>
    <submittedName>
        <fullName evidence="5">TBC1 domain family member 20 isoform X1</fullName>
    </submittedName>
</protein>
<dbReference type="PROSITE" id="PS50086">
    <property type="entry name" value="TBC_RABGAP"/>
    <property type="match status" value="1"/>
</dbReference>